<dbReference type="SUPFAM" id="SSF51735">
    <property type="entry name" value="NAD(P)-binding Rossmann-fold domains"/>
    <property type="match status" value="1"/>
</dbReference>
<evidence type="ECO:0000259" key="13">
    <source>
        <dbReference type="Pfam" id="PF07479"/>
    </source>
</evidence>
<evidence type="ECO:0000256" key="9">
    <source>
        <dbReference type="RuleBase" id="RU000437"/>
    </source>
</evidence>
<feature type="domain" description="Glycerol-3-phosphate dehydrogenase NAD-dependent C-terminal" evidence="13">
    <location>
        <begin position="1353"/>
        <end position="1474"/>
    </location>
</feature>
<feature type="domain" description="26S proteasome regulatory subunit RPN2 C-terminal" evidence="14">
    <location>
        <begin position="858"/>
        <end position="1011"/>
    </location>
</feature>
<dbReference type="InterPro" id="IPR036291">
    <property type="entry name" value="NAD(P)-bd_dom_sf"/>
</dbReference>
<keyword evidence="17" id="KW-1185">Reference proteome</keyword>
<dbReference type="SUPFAM" id="SSF48371">
    <property type="entry name" value="ARM repeat"/>
    <property type="match status" value="1"/>
</dbReference>
<name>A0A433QYM3_9FUNG</name>
<dbReference type="InterPro" id="IPR011989">
    <property type="entry name" value="ARM-like"/>
</dbReference>
<dbReference type="InterPro" id="IPR006109">
    <property type="entry name" value="G3P_DH_NAD-dep_C"/>
</dbReference>
<protein>
    <recommendedName>
        <fullName evidence="10">Glycerol-3-phosphate dehydrogenase [NAD(+)]</fullName>
        <ecNumber evidence="10">1.1.1.8</ecNumber>
    </recommendedName>
</protein>
<dbReference type="PANTHER" id="PTHR10943:SF2">
    <property type="entry name" value="26S PROTEASOME NON-ATPASE REGULATORY SUBUNIT 1"/>
    <property type="match status" value="1"/>
</dbReference>
<dbReference type="FunFam" id="1.25.10.10:FF:000017">
    <property type="entry name" value="26S proteasome non-ATPase regulatory subunit 1"/>
    <property type="match status" value="1"/>
</dbReference>
<feature type="non-terminal residue" evidence="16">
    <location>
        <position position="1"/>
    </location>
</feature>
<dbReference type="InterPro" id="IPR006168">
    <property type="entry name" value="G3P_DH_NAD-dep"/>
</dbReference>
<keyword evidence="7 9" id="KW-0520">NAD</keyword>
<dbReference type="Pfam" id="PF21505">
    <property type="entry name" value="RPN2_N"/>
    <property type="match status" value="2"/>
</dbReference>
<comment type="similarity">
    <text evidence="3 9">Belongs to the NAD-dependent glycerol-3-phosphate dehydrogenase family.</text>
</comment>
<comment type="catalytic activity">
    <reaction evidence="8 10">
        <text>sn-glycerol 3-phosphate + NAD(+) = dihydroxyacetone phosphate + NADH + H(+)</text>
        <dbReference type="Rhea" id="RHEA:11092"/>
        <dbReference type="ChEBI" id="CHEBI:15378"/>
        <dbReference type="ChEBI" id="CHEBI:57540"/>
        <dbReference type="ChEBI" id="CHEBI:57597"/>
        <dbReference type="ChEBI" id="CHEBI:57642"/>
        <dbReference type="ChEBI" id="CHEBI:57945"/>
        <dbReference type="EC" id="1.1.1.8"/>
    </reaction>
</comment>
<evidence type="ECO:0000259" key="14">
    <source>
        <dbReference type="Pfam" id="PF18004"/>
    </source>
</evidence>
<feature type="region of interest" description="Disordered" evidence="11">
    <location>
        <begin position="911"/>
        <end position="955"/>
    </location>
</feature>
<dbReference type="EMBL" id="RBNJ01000307">
    <property type="protein sequence ID" value="RUS34876.1"/>
    <property type="molecule type" value="Genomic_DNA"/>
</dbReference>
<dbReference type="GO" id="GO:0005975">
    <property type="term" value="P:carbohydrate metabolic process"/>
    <property type="evidence" value="ECO:0007669"/>
    <property type="project" value="InterPro"/>
</dbReference>
<dbReference type="GO" id="GO:0141152">
    <property type="term" value="F:glycerol-3-phosphate dehydrogenase (NAD+) activity"/>
    <property type="evidence" value="ECO:0007669"/>
    <property type="project" value="UniProtKB-UniRule"/>
</dbReference>
<evidence type="ECO:0000256" key="10">
    <source>
        <dbReference type="RuleBase" id="RU361243"/>
    </source>
</evidence>
<dbReference type="GO" id="GO:0005634">
    <property type="term" value="C:nucleus"/>
    <property type="evidence" value="ECO:0007669"/>
    <property type="project" value="TreeGrafter"/>
</dbReference>
<dbReference type="PRINTS" id="PR00077">
    <property type="entry name" value="GPDHDRGNASE"/>
</dbReference>
<organism evidence="16 17">
    <name type="scientific">Jimgerdemannia flammicorona</name>
    <dbReference type="NCBI Taxonomy" id="994334"/>
    <lineage>
        <taxon>Eukaryota</taxon>
        <taxon>Fungi</taxon>
        <taxon>Fungi incertae sedis</taxon>
        <taxon>Mucoromycota</taxon>
        <taxon>Mucoromycotina</taxon>
        <taxon>Endogonomycetes</taxon>
        <taxon>Endogonales</taxon>
        <taxon>Endogonaceae</taxon>
        <taxon>Jimgerdemannia</taxon>
    </lineage>
</organism>
<dbReference type="EC" id="1.1.1.8" evidence="10"/>
<comment type="function">
    <text evidence="1">Acts as a regulatory subunit of the 26S proteasome which is involved in the ATP-dependent degradation of ubiquitinated proteins.</text>
</comment>
<gene>
    <name evidence="16" type="ORF">BC938DRAFT_478040</name>
</gene>
<dbReference type="InterPro" id="IPR013328">
    <property type="entry name" value="6PGD_dom2"/>
</dbReference>
<dbReference type="PROSITE" id="PS00957">
    <property type="entry name" value="NAD_G3PDH"/>
    <property type="match status" value="1"/>
</dbReference>
<comment type="caution">
    <text evidence="16">The sequence shown here is derived from an EMBL/GenBank/DDBJ whole genome shotgun (WGS) entry which is preliminary data.</text>
</comment>
<dbReference type="GO" id="GO:0042803">
    <property type="term" value="F:protein homodimerization activity"/>
    <property type="evidence" value="ECO:0007669"/>
    <property type="project" value="InterPro"/>
</dbReference>
<dbReference type="GO" id="GO:0046168">
    <property type="term" value="P:glycerol-3-phosphate catabolic process"/>
    <property type="evidence" value="ECO:0007669"/>
    <property type="project" value="UniProtKB-UniRule"/>
</dbReference>
<dbReference type="InterPro" id="IPR002015">
    <property type="entry name" value="Proteasome/cyclosome_rpt"/>
</dbReference>
<dbReference type="SUPFAM" id="SSF48179">
    <property type="entry name" value="6-phosphogluconate dehydrogenase C-terminal domain-like"/>
    <property type="match status" value="1"/>
</dbReference>
<accession>A0A433QYM3</accession>
<evidence type="ECO:0000259" key="12">
    <source>
        <dbReference type="Pfam" id="PF01210"/>
    </source>
</evidence>
<dbReference type="Gene3D" id="3.40.50.720">
    <property type="entry name" value="NAD(P)-binding Rossmann-like Domain"/>
    <property type="match status" value="2"/>
</dbReference>
<dbReference type="Gene3D" id="1.10.1040.10">
    <property type="entry name" value="N-(1-d-carboxylethyl)-l-norvaline Dehydrogenase, domain 2"/>
    <property type="match status" value="1"/>
</dbReference>
<sequence>VTSGEGFVIASTFKAPALVHTQPFGNKHRPPKVPFPRRDKNIVYYPPTQMVAALTSAGGVIALLDEDQEELQTFALQKLNGLVDQFWAEISDSVSKMCVLSASRAHWVSVGCRKKEGSDASEILYEDEGFPQRELAALIASKVYYHLGAFDESLTFALGAGQLFDASAKSEYVETIIGNHPPLHSAKCIHKYITLRSNQYEEPETAVEIDPRLEDVVERMFKRCEEDGEFKQSIGIALESRRLDIVERTILKGTSHELLAYVLDVSMTLIQNLDFRNKTLRLLVRLFKNLQEPDYVSISQCLVHLNDPASCSELLRELVNRGDDLHILMAYQIAFDLEENATQDFLHKVSNDLASAPAEERPVDGDAMDTDEANKPTDKFSKIRSILSGEESIKLHLEFLYRNNHTDLLILKNTKNALESRNSVYHSAVTFANAFMSAGTTSDEFLRQNLEWLSRATNWSKFSATAALGVIHKGQLSQSLALLAPYLPQDGVSGGSSFSEGGSLFALGLIHANHGGSVLEYLRNALKNTQTEVLQHGAALGLGVAGMATDNDGALGEEEGGGGYIYVELLTVLHSDSAVASEASGLAMGLVMLGTASAKAIDEMQVYAHETQHEKIIRGLAVGMSLIMYGKEEQADILIEKLCGDKDPILRYGGMYTVAMAYSGTGNNKAIRRLLHVAVSDVNDDVRRAAVTALGFILLRNHKQVPRIVQLLSESYNPNVRYGATLALGISCAGTGLMEAIELLEPMTKDPVDYVRQGALISLAMILIQQTDATNPKVGTVRKLYEKIIGDKHEDSMAKFGAVLGQGIIDAGGRNVTISLLSRSGHANMSAIVGMAVFTQFWYWYPLTHFLSLAFTPTAIIGLNKDLQIPKFEFISNAKPSLFAYPPTTKPPTTAVVEKVATAVLSTTAKAKARAKKSEKEKGAAEPMETDEKQVTEAEERKKEEEKDEKKTKKKKEENFEVLENMARVVPGQLKHITFKDDSRYVPVKKGVVGGILMMTDGRPEDKEDLIMPSAPSAESAGVAKTEEEAPPFEPGCTHDFTCLGYRWSDRLATINFAHDCECKFLRKGPCVGGAGIKMALEAVLKLRSTIQISYSVLIRCRKYRHFCTYTHIHTPPHTRKYTMALQKERIVIIGSGNWGSAIAKIVGRNIQAFPDIFEREIKQWVFEEVINDEKLTDIINREHENVKYPFCACLWRAAITLNVRTHVILNTPHLAPTRSNRYLPGIKIAENVKAVPDLTDACEGATILVFVLPHQFAKGVCNKLKGNVSQNAKGISLIKGVDVSESGIVLFSEEIATALNIPMGVLSGANIANEVALEKFCETTVGSRIPEHGDLYFKMFNTPYFRVQVIQDTVGVELCGALKNVVAVAAGLSDGLKYGDNTKAAIIRRGLLEMRKFGKTFFGGVRTETFFESCGVADLITTCAGGRNRKVSEAFVTSGKPIEKLEAEMLNGQKLQGTSTAQDIHKFLSTRGMCEQGWEWVICAGFVLLSFWRSQSVPPFAQSRFPMFTTVYRIIYEGLPSSKIVEDI</sequence>
<dbReference type="Gene3D" id="1.25.10.10">
    <property type="entry name" value="Leucine-rich Repeat Variant"/>
    <property type="match status" value="1"/>
</dbReference>
<evidence type="ECO:0000256" key="7">
    <source>
        <dbReference type="ARBA" id="ARBA00023027"/>
    </source>
</evidence>
<evidence type="ECO:0000256" key="5">
    <source>
        <dbReference type="ARBA" id="ARBA00022942"/>
    </source>
</evidence>
<dbReference type="GO" id="GO:0043161">
    <property type="term" value="P:proteasome-mediated ubiquitin-dependent protein catabolic process"/>
    <property type="evidence" value="ECO:0007669"/>
    <property type="project" value="TreeGrafter"/>
</dbReference>
<evidence type="ECO:0000256" key="4">
    <source>
        <dbReference type="ARBA" id="ARBA00022737"/>
    </source>
</evidence>
<proteinExistence type="inferred from homology"/>
<evidence type="ECO:0000259" key="15">
    <source>
        <dbReference type="Pfam" id="PF21505"/>
    </source>
</evidence>
<dbReference type="Pfam" id="PF18004">
    <property type="entry name" value="RPN2_C"/>
    <property type="match status" value="1"/>
</dbReference>
<evidence type="ECO:0000256" key="8">
    <source>
        <dbReference type="ARBA" id="ARBA00048683"/>
    </source>
</evidence>
<dbReference type="Pfam" id="PF13646">
    <property type="entry name" value="HEAT_2"/>
    <property type="match status" value="1"/>
</dbReference>
<dbReference type="InterPro" id="IPR016024">
    <property type="entry name" value="ARM-type_fold"/>
</dbReference>
<dbReference type="InterPro" id="IPR048570">
    <property type="entry name" value="PSMD1_RPN2_N"/>
</dbReference>
<dbReference type="Pfam" id="PF07479">
    <property type="entry name" value="NAD_Gly3P_dh_C"/>
    <property type="match status" value="1"/>
</dbReference>
<dbReference type="Pfam" id="PF01210">
    <property type="entry name" value="NAD_Gly3P_dh_N"/>
    <property type="match status" value="2"/>
</dbReference>
<keyword evidence="5" id="KW-0647">Proteasome</keyword>
<reference evidence="16 17" key="1">
    <citation type="journal article" date="2018" name="New Phytol.">
        <title>Phylogenomics of Endogonaceae and evolution of mycorrhizas within Mucoromycota.</title>
        <authorList>
            <person name="Chang Y."/>
            <person name="Desiro A."/>
            <person name="Na H."/>
            <person name="Sandor L."/>
            <person name="Lipzen A."/>
            <person name="Clum A."/>
            <person name="Barry K."/>
            <person name="Grigoriev I.V."/>
            <person name="Martin F.M."/>
            <person name="Stajich J.E."/>
            <person name="Smith M.E."/>
            <person name="Bonito G."/>
            <person name="Spatafora J.W."/>
        </authorList>
    </citation>
    <scope>NUCLEOTIDE SEQUENCE [LARGE SCALE GENOMIC DNA]</scope>
    <source>
        <strain evidence="16 17">AD002</strain>
    </source>
</reference>
<feature type="domain" description="26S proteasome non-ATPase regulatory subunit 1/RPN2 N-terminal" evidence="15">
    <location>
        <begin position="122"/>
        <end position="404"/>
    </location>
</feature>
<evidence type="ECO:0000313" key="16">
    <source>
        <dbReference type="EMBL" id="RUS34876.1"/>
    </source>
</evidence>
<dbReference type="InterPro" id="IPR011128">
    <property type="entry name" value="G3P_DH_NAD-dep_N"/>
</dbReference>
<dbReference type="InterPro" id="IPR040623">
    <property type="entry name" value="RPN2_C"/>
</dbReference>
<comment type="similarity">
    <text evidence="2">Belongs to the proteasome subunit S1 family.</text>
</comment>
<feature type="compositionally biased region" description="Basic and acidic residues" evidence="11">
    <location>
        <begin position="916"/>
        <end position="955"/>
    </location>
</feature>
<feature type="domain" description="Glycerol-3-phosphate dehydrogenase NAD-dependent N-terminal" evidence="12">
    <location>
        <begin position="1131"/>
        <end position="1189"/>
    </location>
</feature>
<dbReference type="GO" id="GO:0008540">
    <property type="term" value="C:proteasome regulatory particle, base subcomplex"/>
    <property type="evidence" value="ECO:0007669"/>
    <property type="project" value="TreeGrafter"/>
</dbReference>
<feature type="domain" description="Glycerol-3-phosphate dehydrogenase NAD-dependent N-terminal" evidence="12">
    <location>
        <begin position="1219"/>
        <end position="1329"/>
    </location>
</feature>
<evidence type="ECO:0000256" key="2">
    <source>
        <dbReference type="ARBA" id="ARBA00006308"/>
    </source>
</evidence>
<evidence type="ECO:0000313" key="17">
    <source>
        <dbReference type="Proteomes" id="UP000274822"/>
    </source>
</evidence>
<evidence type="ECO:0000256" key="6">
    <source>
        <dbReference type="ARBA" id="ARBA00023002"/>
    </source>
</evidence>
<evidence type="ECO:0000256" key="3">
    <source>
        <dbReference type="ARBA" id="ARBA00011009"/>
    </source>
</evidence>
<evidence type="ECO:0000256" key="1">
    <source>
        <dbReference type="ARBA" id="ARBA00002187"/>
    </source>
</evidence>
<dbReference type="GO" id="GO:0034515">
    <property type="term" value="C:proteasome storage granule"/>
    <property type="evidence" value="ECO:0007669"/>
    <property type="project" value="TreeGrafter"/>
</dbReference>
<dbReference type="Pfam" id="PF01851">
    <property type="entry name" value="PC_rep"/>
    <property type="match status" value="2"/>
</dbReference>
<evidence type="ECO:0000256" key="11">
    <source>
        <dbReference type="SAM" id="MobiDB-lite"/>
    </source>
</evidence>
<dbReference type="FunFam" id="1.10.1040.10:FF:000004">
    <property type="entry name" value="Glycerol-3-phosphate dehydrogenase [NAD(+)]"/>
    <property type="match status" value="1"/>
</dbReference>
<dbReference type="Proteomes" id="UP000274822">
    <property type="component" value="Unassembled WGS sequence"/>
</dbReference>
<keyword evidence="6 9" id="KW-0560">Oxidoreductase</keyword>
<dbReference type="GO" id="GO:0051287">
    <property type="term" value="F:NAD binding"/>
    <property type="evidence" value="ECO:0007669"/>
    <property type="project" value="UniProtKB-UniRule"/>
</dbReference>
<keyword evidence="4" id="KW-0677">Repeat</keyword>
<dbReference type="PANTHER" id="PTHR10943">
    <property type="entry name" value="26S PROTEASOME NON-ATPASE REGULATORY SUBUNIT"/>
    <property type="match status" value="1"/>
</dbReference>
<dbReference type="InterPro" id="IPR008927">
    <property type="entry name" value="6-PGluconate_DH-like_C_sf"/>
</dbReference>
<feature type="domain" description="26S proteasome non-ATPase regulatory subunit 1/RPN2 N-terminal" evidence="15">
    <location>
        <begin position="55"/>
        <end position="102"/>
    </location>
</feature>
<dbReference type="NCBIfam" id="TIGR03376">
    <property type="entry name" value="glycerol3P_DH"/>
    <property type="match status" value="1"/>
</dbReference>
<dbReference type="InterPro" id="IPR017751">
    <property type="entry name" value="G3P_DH_NAD-dep_euk"/>
</dbReference>